<proteinExistence type="predicted"/>
<keyword evidence="2" id="KW-1185">Reference proteome</keyword>
<dbReference type="KEGG" id="vcop:MM50RIKEN_11710"/>
<accession>A0A810PZ89</accession>
<name>A0A810PZ89_9FIRM</name>
<dbReference type="EMBL" id="AP023418">
    <property type="protein sequence ID" value="BCK81408.1"/>
    <property type="molecule type" value="Genomic_DNA"/>
</dbReference>
<reference evidence="1" key="1">
    <citation type="submission" date="2020-09" db="EMBL/GenBank/DDBJ databases">
        <title>New species isolated from human feces.</title>
        <authorList>
            <person name="Kitahara M."/>
            <person name="Shigeno Y."/>
            <person name="Shime M."/>
            <person name="Matsumoto Y."/>
            <person name="Nakamura S."/>
            <person name="Motooka D."/>
            <person name="Fukuoka S."/>
            <person name="Nishikawa H."/>
            <person name="Benno Y."/>
        </authorList>
    </citation>
    <scope>NUCLEOTIDE SEQUENCE</scope>
    <source>
        <strain evidence="1">MM50</strain>
    </source>
</reference>
<evidence type="ECO:0000313" key="1">
    <source>
        <dbReference type="EMBL" id="BCK81408.1"/>
    </source>
</evidence>
<protein>
    <submittedName>
        <fullName evidence="1">Uncharacterized protein</fullName>
    </submittedName>
</protein>
<sequence>MKQPSRRCREGCFYAEKDPAEKAGPNLPYHAEGRDAREIFSGREISEDCPMHRGREGKNLDDSAGLTAFFSGGKIGG</sequence>
<evidence type="ECO:0000313" key="2">
    <source>
        <dbReference type="Proteomes" id="UP000681035"/>
    </source>
</evidence>
<organism evidence="1 2">
    <name type="scientific">Vescimonas coprocola</name>
    <dbReference type="NCBI Taxonomy" id="2714355"/>
    <lineage>
        <taxon>Bacteria</taxon>
        <taxon>Bacillati</taxon>
        <taxon>Bacillota</taxon>
        <taxon>Clostridia</taxon>
        <taxon>Eubacteriales</taxon>
        <taxon>Oscillospiraceae</taxon>
        <taxon>Vescimonas</taxon>
    </lineage>
</organism>
<dbReference type="Proteomes" id="UP000681035">
    <property type="component" value="Chromosome"/>
</dbReference>
<dbReference type="AlphaFoldDB" id="A0A810PZ89"/>
<gene>
    <name evidence="1" type="ORF">MM50RIKEN_11710</name>
</gene>